<proteinExistence type="predicted"/>
<dbReference type="OrthoDB" id="5590902at2759"/>
<organism evidence="1 2">
    <name type="scientific">Allomyces macrogynus (strain ATCC 38327)</name>
    <name type="common">Allomyces javanicus var. macrogynus</name>
    <dbReference type="NCBI Taxonomy" id="578462"/>
    <lineage>
        <taxon>Eukaryota</taxon>
        <taxon>Fungi</taxon>
        <taxon>Fungi incertae sedis</taxon>
        <taxon>Blastocladiomycota</taxon>
        <taxon>Blastocladiomycetes</taxon>
        <taxon>Blastocladiales</taxon>
        <taxon>Blastocladiaceae</taxon>
        <taxon>Allomyces</taxon>
    </lineage>
</organism>
<evidence type="ECO:0000313" key="2">
    <source>
        <dbReference type="Proteomes" id="UP000054350"/>
    </source>
</evidence>
<reference evidence="2" key="2">
    <citation type="submission" date="2009-11" db="EMBL/GenBank/DDBJ databases">
        <title>The Genome Sequence of Allomyces macrogynus strain ATCC 38327.</title>
        <authorList>
            <consortium name="The Broad Institute Genome Sequencing Platform"/>
            <person name="Russ C."/>
            <person name="Cuomo C."/>
            <person name="Shea T."/>
            <person name="Young S.K."/>
            <person name="Zeng Q."/>
            <person name="Koehrsen M."/>
            <person name="Haas B."/>
            <person name="Borodovsky M."/>
            <person name="Guigo R."/>
            <person name="Alvarado L."/>
            <person name="Berlin A."/>
            <person name="Borenstein D."/>
            <person name="Chen Z."/>
            <person name="Engels R."/>
            <person name="Freedman E."/>
            <person name="Gellesch M."/>
            <person name="Goldberg J."/>
            <person name="Griggs A."/>
            <person name="Gujja S."/>
            <person name="Heiman D."/>
            <person name="Hepburn T."/>
            <person name="Howarth C."/>
            <person name="Jen D."/>
            <person name="Larson L."/>
            <person name="Lewis B."/>
            <person name="Mehta T."/>
            <person name="Park D."/>
            <person name="Pearson M."/>
            <person name="Roberts A."/>
            <person name="Saif S."/>
            <person name="Shenoy N."/>
            <person name="Sisk P."/>
            <person name="Stolte C."/>
            <person name="Sykes S."/>
            <person name="Walk T."/>
            <person name="White J."/>
            <person name="Yandava C."/>
            <person name="Burger G."/>
            <person name="Gray M.W."/>
            <person name="Holland P.W.H."/>
            <person name="King N."/>
            <person name="Lang F.B.F."/>
            <person name="Roger A.J."/>
            <person name="Ruiz-Trillo I."/>
            <person name="Lander E."/>
            <person name="Nusbaum C."/>
        </authorList>
    </citation>
    <scope>NUCLEOTIDE SEQUENCE [LARGE SCALE GENOMIC DNA]</scope>
    <source>
        <strain evidence="2">ATCC 38327</strain>
    </source>
</reference>
<name>A0A0L0SS08_ALLM3</name>
<dbReference type="EMBL" id="GG745347">
    <property type="protein sequence ID" value="KNE65266.1"/>
    <property type="molecule type" value="Genomic_DNA"/>
</dbReference>
<accession>A0A0L0SS08</accession>
<gene>
    <name evidence="1" type="ORF">AMAG_10910</name>
</gene>
<keyword evidence="2" id="KW-1185">Reference proteome</keyword>
<dbReference type="AlphaFoldDB" id="A0A0L0SS08"/>
<sequence length="171" mass="17605">MDSNWCLVCDKATTGGAYCSELCRRVDLAKSLRASPTTSPSLPPFASSMTALSPSSSPLALTPTSVFPALSARRQVAPVPVLSSVWDMAAPTSPTVLSPLSLLSPASSTASSTWSLSPRSPASTTAPSSVGSWTAMPHLSLGSSALPLTASTQPRQSTMAQTAFVAPLRLR</sequence>
<dbReference type="Proteomes" id="UP000054350">
    <property type="component" value="Unassembled WGS sequence"/>
</dbReference>
<dbReference type="VEuPathDB" id="FungiDB:AMAG_10910"/>
<evidence type="ECO:0000313" key="1">
    <source>
        <dbReference type="EMBL" id="KNE65266.1"/>
    </source>
</evidence>
<protein>
    <submittedName>
        <fullName evidence="1">Uncharacterized protein</fullName>
    </submittedName>
</protein>
<reference evidence="1 2" key="1">
    <citation type="submission" date="2009-11" db="EMBL/GenBank/DDBJ databases">
        <title>Annotation of Allomyces macrogynus ATCC 38327.</title>
        <authorList>
            <consortium name="The Broad Institute Genome Sequencing Platform"/>
            <person name="Russ C."/>
            <person name="Cuomo C."/>
            <person name="Burger G."/>
            <person name="Gray M.W."/>
            <person name="Holland P.W.H."/>
            <person name="King N."/>
            <person name="Lang F.B.F."/>
            <person name="Roger A.J."/>
            <person name="Ruiz-Trillo I."/>
            <person name="Young S.K."/>
            <person name="Zeng Q."/>
            <person name="Gargeya S."/>
            <person name="Fitzgerald M."/>
            <person name="Haas B."/>
            <person name="Abouelleil A."/>
            <person name="Alvarado L."/>
            <person name="Arachchi H.M."/>
            <person name="Berlin A."/>
            <person name="Chapman S.B."/>
            <person name="Gearin G."/>
            <person name="Goldberg J."/>
            <person name="Griggs A."/>
            <person name="Gujja S."/>
            <person name="Hansen M."/>
            <person name="Heiman D."/>
            <person name="Howarth C."/>
            <person name="Larimer J."/>
            <person name="Lui A."/>
            <person name="MacDonald P.J.P."/>
            <person name="McCowen C."/>
            <person name="Montmayeur A."/>
            <person name="Murphy C."/>
            <person name="Neiman D."/>
            <person name="Pearson M."/>
            <person name="Priest M."/>
            <person name="Roberts A."/>
            <person name="Saif S."/>
            <person name="Shea T."/>
            <person name="Sisk P."/>
            <person name="Stolte C."/>
            <person name="Sykes S."/>
            <person name="Wortman J."/>
            <person name="Nusbaum C."/>
            <person name="Birren B."/>
        </authorList>
    </citation>
    <scope>NUCLEOTIDE SEQUENCE [LARGE SCALE GENOMIC DNA]</scope>
    <source>
        <strain evidence="1 2">ATCC 38327</strain>
    </source>
</reference>
<dbReference type="Pfam" id="PF12855">
    <property type="entry name" value="Ecl1"/>
    <property type="match status" value="1"/>
</dbReference>
<dbReference type="InterPro" id="IPR024368">
    <property type="entry name" value="Ecl1/2/3"/>
</dbReference>